<dbReference type="Proteomes" id="UP000009102">
    <property type="component" value="Chromosome"/>
</dbReference>
<evidence type="ECO:0000256" key="4">
    <source>
        <dbReference type="ARBA" id="ARBA00022458"/>
    </source>
</evidence>
<dbReference type="HOGENOM" id="CLU_000022_69_2_6"/>
<dbReference type="GO" id="GO:0004315">
    <property type="term" value="F:3-oxoacyl-[acyl-carrier-protein] synthase activity"/>
    <property type="evidence" value="ECO:0007669"/>
    <property type="project" value="TreeGrafter"/>
</dbReference>
<evidence type="ECO:0000256" key="9">
    <source>
        <dbReference type="ARBA" id="ARBA00022989"/>
    </source>
</evidence>
<keyword evidence="9" id="KW-1133">Transmembrane helix</keyword>
<evidence type="ECO:0000256" key="14">
    <source>
        <dbReference type="RuleBase" id="RU003694"/>
    </source>
</evidence>
<evidence type="ECO:0000313" key="17">
    <source>
        <dbReference type="Proteomes" id="UP000009102"/>
    </source>
</evidence>
<dbReference type="GO" id="GO:0006633">
    <property type="term" value="P:fatty acid biosynthetic process"/>
    <property type="evidence" value="ECO:0007669"/>
    <property type="project" value="TreeGrafter"/>
</dbReference>
<evidence type="ECO:0000256" key="6">
    <source>
        <dbReference type="ARBA" id="ARBA00022519"/>
    </source>
</evidence>
<evidence type="ECO:0000256" key="8">
    <source>
        <dbReference type="ARBA" id="ARBA00022692"/>
    </source>
</evidence>
<dbReference type="PANTHER" id="PTHR11712:SF352">
    <property type="entry name" value="3-OXOACYL-[ACYL-CARRIER-PROTEIN] SYNTHASE"/>
    <property type="match status" value="1"/>
</dbReference>
<evidence type="ECO:0000256" key="3">
    <source>
        <dbReference type="ARBA" id="ARBA00008467"/>
    </source>
</evidence>
<keyword evidence="17" id="KW-1185">Reference proteome</keyword>
<comment type="function">
    <text evidence="11">Proposed to synthesize NOD factor fatty acyl chain. Involved in the synthesis of a highly unsaturated fatty acid moiety, which forms part of a lipo-oligosaccharide that is responsible for host specificity.</text>
</comment>
<organism evidence="16 17">
    <name type="scientific">Halothiobacillus neapolitanus (strain ATCC 23641 / DSM 15147 / CIP 104769 / NCIMB 8539 / c2)</name>
    <name type="common">Thiobacillus neapolitanus</name>
    <dbReference type="NCBI Taxonomy" id="555778"/>
    <lineage>
        <taxon>Bacteria</taxon>
        <taxon>Pseudomonadati</taxon>
        <taxon>Pseudomonadota</taxon>
        <taxon>Gammaproteobacteria</taxon>
        <taxon>Chromatiales</taxon>
        <taxon>Halothiobacillaceae</taxon>
        <taxon>Halothiobacillus</taxon>
    </lineage>
</organism>
<dbReference type="InterPro" id="IPR000794">
    <property type="entry name" value="Beta-ketoacyl_synthase"/>
</dbReference>
<dbReference type="Pfam" id="PF00109">
    <property type="entry name" value="ketoacyl-synt"/>
    <property type="match status" value="1"/>
</dbReference>
<evidence type="ECO:0000256" key="12">
    <source>
        <dbReference type="ARBA" id="ARBA00039445"/>
    </source>
</evidence>
<evidence type="ECO:0000256" key="1">
    <source>
        <dbReference type="ARBA" id="ARBA00004533"/>
    </source>
</evidence>
<feature type="domain" description="Ketosynthase family 3 (KS3)" evidence="15">
    <location>
        <begin position="4"/>
        <end position="413"/>
    </location>
</feature>
<keyword evidence="4" id="KW-0536">Nodulation</keyword>
<protein>
    <recommendedName>
        <fullName evidence="12">Nodulation protein E</fullName>
    </recommendedName>
    <alternativeName>
        <fullName evidence="13">Host-specificity of nodulation protein B</fullName>
    </alternativeName>
</protein>
<comment type="pathway">
    <text evidence="2">Lipid metabolism.</text>
</comment>
<evidence type="ECO:0000256" key="11">
    <source>
        <dbReference type="ARBA" id="ARBA00037576"/>
    </source>
</evidence>
<evidence type="ECO:0000256" key="7">
    <source>
        <dbReference type="ARBA" id="ARBA00022679"/>
    </source>
</evidence>
<gene>
    <name evidence="16" type="ordered locus">Hneap_0062</name>
</gene>
<dbReference type="PROSITE" id="PS52004">
    <property type="entry name" value="KS3_2"/>
    <property type="match status" value="1"/>
</dbReference>
<keyword evidence="5" id="KW-1003">Cell membrane</keyword>
<keyword evidence="10" id="KW-0472">Membrane</keyword>
<sequence>MTRPHRVAVTGLGMVSPFGGSTQDFFTRMLAGESAVALYETDDAPRGLSVPAVRCADFDPAERVPKHMLATMDRYAQLGLAAAFEAWAQAGLTLGANEDSPDAGVAWGSALGGTLAYERGYRDLWQNGQERVSPMSVVQGMNNAASAQIGIALGLGNSCLTYTVACASAAAAIGEAFNRIRYGDAKIMLTGGSDAPLAYAVVRAWEAMRVLAPGDRDTAYRACRPFHPDRRGLVLAEGAAALVLEDWDHAVARGAPILAEMSGFGASCDHSHLVRPDAGGQVRALQQALDQAGLAPKDIGYVNAHGTATREGDPTEIQALKTVFGAHAEHLAVSATKSMHGHVMGATGAIEALITVLALWQDAIVPTAHLDAIDPACAGVRHITQAEHGSDLQAALCSSFAFGGSNAVLAFKACK</sequence>
<evidence type="ECO:0000256" key="2">
    <source>
        <dbReference type="ARBA" id="ARBA00005189"/>
    </source>
</evidence>
<name>D0KW01_HALNC</name>
<dbReference type="SUPFAM" id="SSF53901">
    <property type="entry name" value="Thiolase-like"/>
    <property type="match status" value="2"/>
</dbReference>
<keyword evidence="6" id="KW-0997">Cell inner membrane</keyword>
<evidence type="ECO:0000256" key="13">
    <source>
        <dbReference type="ARBA" id="ARBA00041756"/>
    </source>
</evidence>
<evidence type="ECO:0000256" key="10">
    <source>
        <dbReference type="ARBA" id="ARBA00023136"/>
    </source>
</evidence>
<dbReference type="Pfam" id="PF02801">
    <property type="entry name" value="Ketoacyl-synt_C"/>
    <property type="match status" value="1"/>
</dbReference>
<dbReference type="eggNOG" id="COG0304">
    <property type="taxonomic scope" value="Bacteria"/>
</dbReference>
<evidence type="ECO:0000259" key="15">
    <source>
        <dbReference type="PROSITE" id="PS52004"/>
    </source>
</evidence>
<dbReference type="GO" id="GO:0005886">
    <property type="term" value="C:plasma membrane"/>
    <property type="evidence" value="ECO:0007669"/>
    <property type="project" value="UniProtKB-SubCell"/>
</dbReference>
<dbReference type="InterPro" id="IPR016039">
    <property type="entry name" value="Thiolase-like"/>
</dbReference>
<dbReference type="Gene3D" id="3.40.47.10">
    <property type="match status" value="1"/>
</dbReference>
<dbReference type="EMBL" id="CP001801">
    <property type="protein sequence ID" value="ACX94928.1"/>
    <property type="molecule type" value="Genomic_DNA"/>
</dbReference>
<dbReference type="PANTHER" id="PTHR11712">
    <property type="entry name" value="POLYKETIDE SYNTHASE-RELATED"/>
    <property type="match status" value="1"/>
</dbReference>
<keyword evidence="7 14" id="KW-0808">Transferase</keyword>
<dbReference type="KEGG" id="hna:Hneap_0062"/>
<evidence type="ECO:0000256" key="5">
    <source>
        <dbReference type="ARBA" id="ARBA00022475"/>
    </source>
</evidence>
<reference evidence="16 17" key="1">
    <citation type="submission" date="2009-10" db="EMBL/GenBank/DDBJ databases">
        <title>Complete sequence of Halothiobacillus neapolitanus c2.</title>
        <authorList>
            <consortium name="US DOE Joint Genome Institute"/>
            <person name="Lucas S."/>
            <person name="Copeland A."/>
            <person name="Lapidus A."/>
            <person name="Glavina del Rio T."/>
            <person name="Tice H."/>
            <person name="Bruce D."/>
            <person name="Goodwin L."/>
            <person name="Pitluck S."/>
            <person name="Davenport K."/>
            <person name="Brettin T."/>
            <person name="Detter J.C."/>
            <person name="Han C."/>
            <person name="Tapia R."/>
            <person name="Larimer F."/>
            <person name="Land M."/>
            <person name="Hauser L."/>
            <person name="Kyrpides N."/>
            <person name="Mikhailova N."/>
            <person name="Kerfeld C."/>
            <person name="Cannon G."/>
            <person name="Heinhort S."/>
        </authorList>
    </citation>
    <scope>NUCLEOTIDE SEQUENCE [LARGE SCALE GENOMIC DNA]</scope>
    <source>
        <strain evidence="17">ATCC 23641 / c2</strain>
    </source>
</reference>
<dbReference type="InterPro" id="IPR014030">
    <property type="entry name" value="Ketoacyl_synth_N"/>
</dbReference>
<comment type="subcellular location">
    <subcellularLocation>
        <location evidence="1">Cell inner membrane</location>
    </subcellularLocation>
</comment>
<accession>D0KW01</accession>
<dbReference type="SMART" id="SM00825">
    <property type="entry name" value="PKS_KS"/>
    <property type="match status" value="1"/>
</dbReference>
<proteinExistence type="inferred from homology"/>
<dbReference type="RefSeq" id="WP_012822965.1">
    <property type="nucleotide sequence ID" value="NC_013422.1"/>
</dbReference>
<dbReference type="AlphaFoldDB" id="D0KW01"/>
<evidence type="ECO:0000313" key="16">
    <source>
        <dbReference type="EMBL" id="ACX94928.1"/>
    </source>
</evidence>
<comment type="similarity">
    <text evidence="3 14">Belongs to the thiolase-like superfamily. Beta-ketoacyl-ACP synthases family.</text>
</comment>
<dbReference type="InterPro" id="IPR014031">
    <property type="entry name" value="Ketoacyl_synth_C"/>
</dbReference>
<dbReference type="OrthoDB" id="9808669at2"/>
<keyword evidence="8" id="KW-0812">Transmembrane</keyword>
<dbReference type="STRING" id="555778.Hneap_0062"/>
<dbReference type="InterPro" id="IPR020841">
    <property type="entry name" value="PKS_Beta-ketoAc_synthase_dom"/>
</dbReference>
<dbReference type="CDD" id="cd00834">
    <property type="entry name" value="KAS_I_II"/>
    <property type="match status" value="1"/>
</dbReference>